<gene>
    <name evidence="2" type="ORF">HINF_LOCUS55213</name>
    <name evidence="1" type="ORF">HINF_LOCUS61787</name>
</gene>
<organism evidence="1">
    <name type="scientific">Hexamita inflata</name>
    <dbReference type="NCBI Taxonomy" id="28002"/>
    <lineage>
        <taxon>Eukaryota</taxon>
        <taxon>Metamonada</taxon>
        <taxon>Diplomonadida</taxon>
        <taxon>Hexamitidae</taxon>
        <taxon>Hexamitinae</taxon>
        <taxon>Hexamita</taxon>
    </lineage>
</organism>
<evidence type="ECO:0000313" key="3">
    <source>
        <dbReference type="Proteomes" id="UP001642409"/>
    </source>
</evidence>
<accession>A0AA86V2W8</accession>
<dbReference type="Proteomes" id="UP001642409">
    <property type="component" value="Unassembled WGS sequence"/>
</dbReference>
<evidence type="ECO:0000313" key="1">
    <source>
        <dbReference type="EMBL" id="CAI9974142.1"/>
    </source>
</evidence>
<keyword evidence="3" id="KW-1185">Reference proteome</keyword>
<comment type="caution">
    <text evidence="1">The sequence shown here is derived from an EMBL/GenBank/DDBJ whole genome shotgun (WGS) entry which is preliminary data.</text>
</comment>
<sequence length="187" mass="21745">MSVLMRRENTLIIEPGSDISKIQIINFILLPNSKKHFEGPPLQTSDELQPKKVYPHQEEIFQLFIEQFNMDLIKSITTDTSLFLKDIVIKGLISNINRNKLITIKMMKKNYISIYLNHKNMIRNMVLFQHKSALKCLLQSFKRCGCWPIKNIFPQLINICIQSTNLCSFLVVSISILFAMKASRIRT</sequence>
<reference evidence="1" key="1">
    <citation type="submission" date="2023-06" db="EMBL/GenBank/DDBJ databases">
        <authorList>
            <person name="Kurt Z."/>
        </authorList>
    </citation>
    <scope>NUCLEOTIDE SEQUENCE</scope>
</reference>
<reference evidence="2 3" key="2">
    <citation type="submission" date="2024-07" db="EMBL/GenBank/DDBJ databases">
        <authorList>
            <person name="Akdeniz Z."/>
        </authorList>
    </citation>
    <scope>NUCLEOTIDE SEQUENCE [LARGE SCALE GENOMIC DNA]</scope>
</reference>
<evidence type="ECO:0000313" key="2">
    <source>
        <dbReference type="EMBL" id="CAL6071582.1"/>
    </source>
</evidence>
<dbReference type="AlphaFoldDB" id="A0AA86V2W8"/>
<dbReference type="EMBL" id="CAXDID020000291">
    <property type="protein sequence ID" value="CAL6071582.1"/>
    <property type="molecule type" value="Genomic_DNA"/>
</dbReference>
<proteinExistence type="predicted"/>
<protein>
    <submittedName>
        <fullName evidence="2">Hypothetical_protein</fullName>
    </submittedName>
</protein>
<name>A0AA86V2W8_9EUKA</name>
<dbReference type="EMBL" id="CATOUU010001139">
    <property type="protein sequence ID" value="CAI9974142.1"/>
    <property type="molecule type" value="Genomic_DNA"/>
</dbReference>